<dbReference type="InParanoid" id="A0A165E2A2"/>
<sequence>MRNFQSSILLAAVSLLPLLVPTGAQHLSCNPDPDSSCDAAAYCRWTQNNFDCTVDWHDDGVATFKECIGSDSSGCADGGSCVNGLCCITGNLPNGASDCPTVDQLTACCFEKNDVGVGQPALYQPQDIDRPSELACGC</sequence>
<gene>
    <name evidence="2" type="ORF">EXIGLDRAFT_775102</name>
</gene>
<feature type="signal peptide" evidence="1">
    <location>
        <begin position="1"/>
        <end position="24"/>
    </location>
</feature>
<dbReference type="Proteomes" id="UP000077266">
    <property type="component" value="Unassembled WGS sequence"/>
</dbReference>
<evidence type="ECO:0000313" key="2">
    <source>
        <dbReference type="EMBL" id="KZV85910.1"/>
    </source>
</evidence>
<accession>A0A165E2A2</accession>
<reference evidence="2 3" key="1">
    <citation type="journal article" date="2016" name="Mol. Biol. Evol.">
        <title>Comparative Genomics of Early-Diverging Mushroom-Forming Fungi Provides Insights into the Origins of Lignocellulose Decay Capabilities.</title>
        <authorList>
            <person name="Nagy L.G."/>
            <person name="Riley R."/>
            <person name="Tritt A."/>
            <person name="Adam C."/>
            <person name="Daum C."/>
            <person name="Floudas D."/>
            <person name="Sun H."/>
            <person name="Yadav J.S."/>
            <person name="Pangilinan J."/>
            <person name="Larsson K.H."/>
            <person name="Matsuura K."/>
            <person name="Barry K."/>
            <person name="Labutti K."/>
            <person name="Kuo R."/>
            <person name="Ohm R.A."/>
            <person name="Bhattacharya S.S."/>
            <person name="Shirouzu T."/>
            <person name="Yoshinaga Y."/>
            <person name="Martin F.M."/>
            <person name="Grigoriev I.V."/>
            <person name="Hibbett D.S."/>
        </authorList>
    </citation>
    <scope>NUCLEOTIDE SEQUENCE [LARGE SCALE GENOMIC DNA]</scope>
    <source>
        <strain evidence="2 3">HHB12029</strain>
    </source>
</reference>
<feature type="chain" id="PRO_5007856967" evidence="1">
    <location>
        <begin position="25"/>
        <end position="138"/>
    </location>
</feature>
<dbReference type="AlphaFoldDB" id="A0A165E2A2"/>
<dbReference type="OrthoDB" id="5024521at2759"/>
<dbReference type="EMBL" id="KV426172">
    <property type="protein sequence ID" value="KZV85910.1"/>
    <property type="molecule type" value="Genomic_DNA"/>
</dbReference>
<keyword evidence="3" id="KW-1185">Reference proteome</keyword>
<evidence type="ECO:0000313" key="3">
    <source>
        <dbReference type="Proteomes" id="UP000077266"/>
    </source>
</evidence>
<name>A0A165E2A2_EXIGL</name>
<proteinExistence type="predicted"/>
<organism evidence="2 3">
    <name type="scientific">Exidia glandulosa HHB12029</name>
    <dbReference type="NCBI Taxonomy" id="1314781"/>
    <lineage>
        <taxon>Eukaryota</taxon>
        <taxon>Fungi</taxon>
        <taxon>Dikarya</taxon>
        <taxon>Basidiomycota</taxon>
        <taxon>Agaricomycotina</taxon>
        <taxon>Agaricomycetes</taxon>
        <taxon>Auriculariales</taxon>
        <taxon>Exidiaceae</taxon>
        <taxon>Exidia</taxon>
    </lineage>
</organism>
<evidence type="ECO:0000256" key="1">
    <source>
        <dbReference type="SAM" id="SignalP"/>
    </source>
</evidence>
<keyword evidence="1" id="KW-0732">Signal</keyword>
<protein>
    <submittedName>
        <fullName evidence="2">Uncharacterized protein</fullName>
    </submittedName>
</protein>